<accession>A0A4U5P6F4</accession>
<sequence>MPHKRGLIILSNSYMEIISVLVPPSCGSFFHIAFIAAGSNISSIRDDVNLSQDCSLDSSLQQLAQLTAPFRFRYMGSGVSGSLPEVRPPQSFQVLPIRTLLC</sequence>
<name>A0A4U5P6F4_POPAL</name>
<gene>
    <name evidence="1" type="ORF">D5086_0000219700</name>
</gene>
<evidence type="ECO:0000313" key="1">
    <source>
        <dbReference type="EMBL" id="TKR91848.1"/>
    </source>
</evidence>
<comment type="caution">
    <text evidence="1">The sequence shown here is derived from an EMBL/GenBank/DDBJ whole genome shotgun (WGS) entry which is preliminary data.</text>
</comment>
<dbReference type="AlphaFoldDB" id="A0A4U5P6F4"/>
<reference evidence="1" key="1">
    <citation type="submission" date="2018-10" db="EMBL/GenBank/DDBJ databases">
        <title>Population genomic analysis revealed the cold adaptation of white poplar.</title>
        <authorList>
            <person name="Liu Y.-J."/>
        </authorList>
    </citation>
    <scope>NUCLEOTIDE SEQUENCE [LARGE SCALE GENOMIC DNA]</scope>
    <source>
        <strain evidence="1">PAL-ZL1</strain>
    </source>
</reference>
<dbReference type="EMBL" id="RCHU01000752">
    <property type="protein sequence ID" value="TKR91848.1"/>
    <property type="molecule type" value="Genomic_DNA"/>
</dbReference>
<protein>
    <submittedName>
        <fullName evidence="1">Uncharacterized protein</fullName>
    </submittedName>
</protein>
<organism evidence="1">
    <name type="scientific">Populus alba</name>
    <name type="common">White poplar</name>
    <dbReference type="NCBI Taxonomy" id="43335"/>
    <lineage>
        <taxon>Eukaryota</taxon>
        <taxon>Viridiplantae</taxon>
        <taxon>Streptophyta</taxon>
        <taxon>Embryophyta</taxon>
        <taxon>Tracheophyta</taxon>
        <taxon>Spermatophyta</taxon>
        <taxon>Magnoliopsida</taxon>
        <taxon>eudicotyledons</taxon>
        <taxon>Gunneridae</taxon>
        <taxon>Pentapetalae</taxon>
        <taxon>rosids</taxon>
        <taxon>fabids</taxon>
        <taxon>Malpighiales</taxon>
        <taxon>Salicaceae</taxon>
        <taxon>Saliceae</taxon>
        <taxon>Populus</taxon>
    </lineage>
</organism>
<proteinExistence type="predicted"/>